<dbReference type="STRING" id="395961.Cyan7425_4668"/>
<sequence>MNLLVWTTDYESGYASIDQQHQNLLQLLNHLSQAISDRAETDTLQLILNELELETLNHFRDEEKLMGANNYPGYLCHRAAHDNVEREVAKFVAAFATNPDNLNQESLATFSQLILDHICQEDLPMLQSLNSPDPAENELTAANLF</sequence>
<dbReference type="SUPFAM" id="SSF47188">
    <property type="entry name" value="Hemerythrin-like"/>
    <property type="match status" value="1"/>
</dbReference>
<dbReference type="InterPro" id="IPR016131">
    <property type="entry name" value="Haemerythrin_Fe_BS"/>
</dbReference>
<evidence type="ECO:0000256" key="2">
    <source>
        <dbReference type="ARBA" id="ARBA00022723"/>
    </source>
</evidence>
<evidence type="ECO:0000313" key="5">
    <source>
        <dbReference type="EMBL" id="ACL46974.1"/>
    </source>
</evidence>
<proteinExistence type="inferred from homology"/>
<evidence type="ECO:0000256" key="3">
    <source>
        <dbReference type="ARBA" id="ARBA00023004"/>
    </source>
</evidence>
<organism evidence="5">
    <name type="scientific">Cyanothece sp. (strain PCC 7425 / ATCC 29141)</name>
    <dbReference type="NCBI Taxonomy" id="395961"/>
    <lineage>
        <taxon>Bacteria</taxon>
        <taxon>Bacillati</taxon>
        <taxon>Cyanobacteriota</taxon>
        <taxon>Cyanophyceae</taxon>
        <taxon>Gomontiellales</taxon>
        <taxon>Cyanothecaceae</taxon>
        <taxon>Cyanothece</taxon>
    </lineage>
</organism>
<dbReference type="KEGG" id="cyn:Cyan7425_4668"/>
<dbReference type="OrthoDB" id="9797092at2"/>
<dbReference type="NCBIfam" id="TIGR02481">
    <property type="entry name" value="hemeryth_dom"/>
    <property type="match status" value="1"/>
</dbReference>
<dbReference type="Gene3D" id="1.20.120.50">
    <property type="entry name" value="Hemerythrin-like"/>
    <property type="match status" value="1"/>
</dbReference>
<dbReference type="AlphaFoldDB" id="B8HLA9"/>
<keyword evidence="2" id="KW-0479">Metal-binding</keyword>
<accession>B8HLA9</accession>
<evidence type="ECO:0000256" key="1">
    <source>
        <dbReference type="ARBA" id="ARBA00010587"/>
    </source>
</evidence>
<dbReference type="InterPro" id="IPR012827">
    <property type="entry name" value="Hemerythrin_metal-bd"/>
</dbReference>
<dbReference type="GO" id="GO:0046872">
    <property type="term" value="F:metal ion binding"/>
    <property type="evidence" value="ECO:0007669"/>
    <property type="project" value="UniProtKB-KW"/>
</dbReference>
<dbReference type="NCBIfam" id="NF033749">
    <property type="entry name" value="bact_hemeryth"/>
    <property type="match status" value="1"/>
</dbReference>
<reference evidence="5" key="1">
    <citation type="submission" date="2009-01" db="EMBL/GenBank/DDBJ databases">
        <title>Complete sequence of chromosome Cyanothece sp. PCC 7425.</title>
        <authorList>
            <consortium name="US DOE Joint Genome Institute"/>
            <person name="Lucas S."/>
            <person name="Copeland A."/>
            <person name="Lapidus A."/>
            <person name="Glavina del Rio T."/>
            <person name="Dalin E."/>
            <person name="Tice H."/>
            <person name="Bruce D."/>
            <person name="Goodwin L."/>
            <person name="Pitluck S."/>
            <person name="Sims D."/>
            <person name="Meineke L."/>
            <person name="Brettin T."/>
            <person name="Detter J.C."/>
            <person name="Han C."/>
            <person name="Larimer F."/>
            <person name="Land M."/>
            <person name="Hauser L."/>
            <person name="Kyrpides N."/>
            <person name="Ovchinnikova G."/>
            <person name="Liberton M."/>
            <person name="Stoeckel J."/>
            <person name="Banerjee A."/>
            <person name="Singh A."/>
            <person name="Page L."/>
            <person name="Sato H."/>
            <person name="Zhao L."/>
            <person name="Sherman L."/>
            <person name="Pakrasi H."/>
            <person name="Richardson P."/>
        </authorList>
    </citation>
    <scope>NUCLEOTIDE SEQUENCE</scope>
    <source>
        <strain evidence="5">PCC 7425</strain>
    </source>
</reference>
<comment type="similarity">
    <text evidence="1">Belongs to the hemerythrin family.</text>
</comment>
<dbReference type="InterPro" id="IPR050669">
    <property type="entry name" value="Hemerythrin"/>
</dbReference>
<protein>
    <submittedName>
        <fullName evidence="5">Hemerythrin-like metal-binding protein</fullName>
    </submittedName>
</protein>
<keyword evidence="3" id="KW-0408">Iron</keyword>
<evidence type="ECO:0000259" key="4">
    <source>
        <dbReference type="Pfam" id="PF01814"/>
    </source>
</evidence>
<dbReference type="PROSITE" id="PS00550">
    <property type="entry name" value="HEMERYTHRINS"/>
    <property type="match status" value="1"/>
</dbReference>
<dbReference type="CDD" id="cd12107">
    <property type="entry name" value="Hemerythrin"/>
    <property type="match status" value="1"/>
</dbReference>
<dbReference type="eggNOG" id="COG2703">
    <property type="taxonomic scope" value="Bacteria"/>
</dbReference>
<dbReference type="PANTHER" id="PTHR37164:SF1">
    <property type="entry name" value="BACTERIOHEMERYTHRIN"/>
    <property type="match status" value="1"/>
</dbReference>
<dbReference type="HOGENOM" id="CLU_086902_3_1_3"/>
<dbReference type="InterPro" id="IPR012312">
    <property type="entry name" value="Hemerythrin-like"/>
</dbReference>
<feature type="domain" description="Hemerythrin-like" evidence="4">
    <location>
        <begin position="13"/>
        <end position="124"/>
    </location>
</feature>
<dbReference type="PANTHER" id="PTHR37164">
    <property type="entry name" value="BACTERIOHEMERYTHRIN"/>
    <property type="match status" value="1"/>
</dbReference>
<dbReference type="EMBL" id="CP001344">
    <property type="protein sequence ID" value="ACL46974.1"/>
    <property type="molecule type" value="Genomic_DNA"/>
</dbReference>
<dbReference type="InterPro" id="IPR035938">
    <property type="entry name" value="Hemerythrin-like_sf"/>
</dbReference>
<name>B8HLA9_CYAP4</name>
<dbReference type="Pfam" id="PF01814">
    <property type="entry name" value="Hemerythrin"/>
    <property type="match status" value="1"/>
</dbReference>
<gene>
    <name evidence="5" type="ordered locus">Cyan7425_4668</name>
</gene>